<comment type="caution">
    <text evidence="1">The sequence shown here is derived from an EMBL/GenBank/DDBJ whole genome shotgun (WGS) entry which is preliminary data.</text>
</comment>
<sequence>MIDRNKDGIENVKSQLTNFLGLVGDYYGHEKITDKSIGKSYKLVSYMVKYDRQPIRFTFVFYKPKDKWQVQNFRFDDNLDDELRESGKVYRLKENWE</sequence>
<reference evidence="1 2" key="1">
    <citation type="submission" date="2024-05" db="EMBL/GenBank/DDBJ databases">
        <authorList>
            <person name="Duchaud E."/>
        </authorList>
    </citation>
    <scope>NUCLEOTIDE SEQUENCE [LARGE SCALE GENOMIC DNA]</scope>
    <source>
        <strain evidence="1">Ena-SAMPLE-TAB-13-05-2024-13:56:06:370-140308</strain>
    </source>
</reference>
<gene>
    <name evidence="1" type="ORF">T190423A01A_10791</name>
</gene>
<dbReference type="Proteomes" id="UP001497527">
    <property type="component" value="Unassembled WGS sequence"/>
</dbReference>
<keyword evidence="2" id="KW-1185">Reference proteome</keyword>
<protein>
    <submittedName>
        <fullName evidence="1">Uncharacterized protein</fullName>
    </submittedName>
</protein>
<evidence type="ECO:0000313" key="1">
    <source>
        <dbReference type="EMBL" id="CAL2102228.1"/>
    </source>
</evidence>
<name>A0ABP1EX35_9FLAO</name>
<proteinExistence type="predicted"/>
<accession>A0ABP1EX35</accession>
<dbReference type="EMBL" id="CAXJIO010000010">
    <property type="protein sequence ID" value="CAL2102228.1"/>
    <property type="molecule type" value="Genomic_DNA"/>
</dbReference>
<evidence type="ECO:0000313" key="2">
    <source>
        <dbReference type="Proteomes" id="UP001497527"/>
    </source>
</evidence>
<dbReference type="RefSeq" id="WP_348714295.1">
    <property type="nucleotide sequence ID" value="NZ_CAXJIO010000010.1"/>
</dbReference>
<organism evidence="1 2">
    <name type="scientific">Tenacibaculum polynesiense</name>
    <dbReference type="NCBI Taxonomy" id="3137857"/>
    <lineage>
        <taxon>Bacteria</taxon>
        <taxon>Pseudomonadati</taxon>
        <taxon>Bacteroidota</taxon>
        <taxon>Flavobacteriia</taxon>
        <taxon>Flavobacteriales</taxon>
        <taxon>Flavobacteriaceae</taxon>
        <taxon>Tenacibaculum</taxon>
    </lineage>
</organism>